<name>A0A182NV39_9DIPT</name>
<dbReference type="SUPFAM" id="SSF54001">
    <property type="entry name" value="Cysteine proteinases"/>
    <property type="match status" value="1"/>
</dbReference>
<dbReference type="AlphaFoldDB" id="A0A182NV39"/>
<organism evidence="2 3">
    <name type="scientific">Anopheles dirus</name>
    <dbReference type="NCBI Taxonomy" id="7168"/>
    <lineage>
        <taxon>Eukaryota</taxon>
        <taxon>Metazoa</taxon>
        <taxon>Ecdysozoa</taxon>
        <taxon>Arthropoda</taxon>
        <taxon>Hexapoda</taxon>
        <taxon>Insecta</taxon>
        <taxon>Pterygota</taxon>
        <taxon>Neoptera</taxon>
        <taxon>Endopterygota</taxon>
        <taxon>Diptera</taxon>
        <taxon>Nematocera</taxon>
        <taxon>Culicoidea</taxon>
        <taxon>Culicidae</taxon>
        <taxon>Anophelinae</taxon>
        <taxon>Anopheles</taxon>
    </lineage>
</organism>
<protein>
    <submittedName>
        <fullName evidence="2">OTU domain-containing protein</fullName>
    </submittedName>
</protein>
<keyword evidence="3" id="KW-1185">Reference proteome</keyword>
<feature type="domain" description="OTU" evidence="1">
    <location>
        <begin position="31"/>
        <end position="152"/>
    </location>
</feature>
<dbReference type="GO" id="GO:0061578">
    <property type="term" value="F:K63-linked deubiquitinase activity"/>
    <property type="evidence" value="ECO:0007669"/>
    <property type="project" value="TreeGrafter"/>
</dbReference>
<sequence>MDSDEQDPSGYRLSGSGSHDVNDKFLEQIGLYRKHTAPDASCLFRAVAEQRYDVQLHHDRVRRECVAYMRANRTRFEQDIDRDFELYMESMLQPESHGTLLELKALALCHGANVLLYKPNTDGHWVVNDPSHDRMWRMFVDRNLHFDTIYTMEYMRTAALCQAIVYEVLYKSVLRLPDVDFAVEVMLRGVCGTAEVQDHGETVARAIDGRRLPLCRNVANTSCALSIPQLCHFHNPDGFELVQQYFNVHGTVEGCRKYIGEHFPSRADMQSPLLPVANVSCVQQLLSMGIAPISYTAAKALDPHMYRNTELDSWLATHVEPPFQGRKASPVDNTPEPQQPVIVDETVCLDPPQRQEQQLTTPDMFKPPLGLYDRTGRMYQAVYVDPAGNFLPILTPMPIPLEGIASEMKEPRQEVIVDETLVGTDYPAYLKALKSSKTPGTMVDLKALSALYR</sequence>
<reference evidence="3" key="1">
    <citation type="submission" date="2013-03" db="EMBL/GenBank/DDBJ databases">
        <title>The Genome Sequence of Anopheles dirus WRAIR2.</title>
        <authorList>
            <consortium name="The Broad Institute Genomics Platform"/>
            <person name="Neafsey D.E."/>
            <person name="Walton C."/>
            <person name="Walker B."/>
            <person name="Young S.K."/>
            <person name="Zeng Q."/>
            <person name="Gargeya S."/>
            <person name="Fitzgerald M."/>
            <person name="Haas B."/>
            <person name="Abouelleil A."/>
            <person name="Allen A.W."/>
            <person name="Alvarado L."/>
            <person name="Arachchi H.M."/>
            <person name="Berlin A.M."/>
            <person name="Chapman S.B."/>
            <person name="Gainer-Dewar J."/>
            <person name="Goldberg J."/>
            <person name="Griggs A."/>
            <person name="Gujja S."/>
            <person name="Hansen M."/>
            <person name="Howarth C."/>
            <person name="Imamovic A."/>
            <person name="Ireland A."/>
            <person name="Larimer J."/>
            <person name="McCowan C."/>
            <person name="Murphy C."/>
            <person name="Pearson M."/>
            <person name="Poon T.W."/>
            <person name="Priest M."/>
            <person name="Roberts A."/>
            <person name="Saif S."/>
            <person name="Shea T."/>
            <person name="Sisk P."/>
            <person name="Sykes S."/>
            <person name="Wortman J."/>
            <person name="Nusbaum C."/>
            <person name="Birren B."/>
        </authorList>
    </citation>
    <scope>NUCLEOTIDE SEQUENCE [LARGE SCALE GENOMIC DNA]</scope>
    <source>
        <strain evidence="3">WRAIR2</strain>
    </source>
</reference>
<dbReference type="PANTHER" id="PTHR12419">
    <property type="entry name" value="OTU DOMAIN CONTAINING PROTEIN"/>
    <property type="match status" value="1"/>
</dbReference>
<proteinExistence type="predicted"/>
<evidence type="ECO:0000313" key="3">
    <source>
        <dbReference type="Proteomes" id="UP000075884"/>
    </source>
</evidence>
<evidence type="ECO:0000313" key="2">
    <source>
        <dbReference type="EnsemblMetazoa" id="ADIR011540-PA"/>
    </source>
</evidence>
<dbReference type="Gene3D" id="3.90.70.80">
    <property type="match status" value="1"/>
</dbReference>
<dbReference type="EnsemblMetazoa" id="ADIR011540-RA">
    <property type="protein sequence ID" value="ADIR011540-PA"/>
    <property type="gene ID" value="ADIR011540"/>
</dbReference>
<dbReference type="PANTHER" id="PTHR12419:SF115">
    <property type="entry name" value="PROTEIN OVARIAN TUMOR LOCUS-RELATED"/>
    <property type="match status" value="1"/>
</dbReference>
<accession>A0A182NV39</accession>
<dbReference type="PROSITE" id="PS50802">
    <property type="entry name" value="OTU"/>
    <property type="match status" value="1"/>
</dbReference>
<evidence type="ECO:0000259" key="1">
    <source>
        <dbReference type="PROSITE" id="PS50802"/>
    </source>
</evidence>
<dbReference type="InterPro" id="IPR038765">
    <property type="entry name" value="Papain-like_cys_pep_sf"/>
</dbReference>
<dbReference type="Pfam" id="PF02338">
    <property type="entry name" value="OTU"/>
    <property type="match status" value="1"/>
</dbReference>
<dbReference type="VEuPathDB" id="VectorBase:ADIR011540"/>
<dbReference type="InterPro" id="IPR049769">
    <property type="entry name" value="OTU_OTU"/>
</dbReference>
<reference evidence="2" key="2">
    <citation type="submission" date="2020-05" db="UniProtKB">
        <authorList>
            <consortium name="EnsemblMetazoa"/>
        </authorList>
    </citation>
    <scope>IDENTIFICATION</scope>
    <source>
        <strain evidence="2">WRAIR2</strain>
    </source>
</reference>
<dbReference type="InterPro" id="IPR003323">
    <property type="entry name" value="OTU_dom"/>
</dbReference>
<dbReference type="CDD" id="cd22753">
    <property type="entry name" value="OTU_ALG13-like"/>
    <property type="match status" value="1"/>
</dbReference>
<dbReference type="STRING" id="7168.A0A182NV39"/>
<dbReference type="Proteomes" id="UP000075884">
    <property type="component" value="Unassembled WGS sequence"/>
</dbReference>
<dbReference type="InterPro" id="IPR050704">
    <property type="entry name" value="Peptidase_C85-like"/>
</dbReference>